<reference evidence="1" key="2">
    <citation type="submission" date="2012-06" db="EMBL/GenBank/DDBJ databases">
        <title>Annotation of the Genome Sequence of Fusarium oxysporum Fo47.</title>
        <authorList>
            <consortium name="The Broad Institute Genomics Platform"/>
            <person name="Ma L.-J."/>
            <person name="Corby-Kistler H."/>
            <person name="Broz K."/>
            <person name="Gale L.R."/>
            <person name="Jonkers W."/>
            <person name="O'Donnell K."/>
            <person name="Ploetz R."/>
            <person name="Steinberg C."/>
            <person name="Schwartz D.C."/>
            <person name="VanEtten H."/>
            <person name="Zhou S."/>
            <person name="Young S.K."/>
            <person name="Zeng Q."/>
            <person name="Gargeya S."/>
            <person name="Fitzgerald M."/>
            <person name="Abouelleil A."/>
            <person name="Alvarado L."/>
            <person name="Chapman S.B."/>
            <person name="Gainer-Dewar J."/>
            <person name="Goldberg J."/>
            <person name="Griggs A."/>
            <person name="Gujja S."/>
            <person name="Hansen M."/>
            <person name="Howarth C."/>
            <person name="Imamovic A."/>
            <person name="Ireland A."/>
            <person name="Larimer J."/>
            <person name="McCowan C."/>
            <person name="Murphy C."/>
            <person name="Pearson M."/>
            <person name="Poon T.W."/>
            <person name="Priest M."/>
            <person name="Roberts A."/>
            <person name="Saif S."/>
            <person name="Shea T."/>
            <person name="Sykes S."/>
            <person name="Wortman J."/>
            <person name="Nusbaum C."/>
            <person name="Birren B."/>
        </authorList>
    </citation>
    <scope>NUCLEOTIDE SEQUENCE</scope>
    <source>
        <strain evidence="1">Fo47</strain>
    </source>
</reference>
<dbReference type="HOGENOM" id="CLU_2904241_0_0_1"/>
<reference evidence="1" key="1">
    <citation type="submission" date="2011-06" db="EMBL/GenBank/DDBJ databases">
        <title>The Genome Sequence of Fusarium oxysporum Fo47.</title>
        <authorList>
            <consortium name="The Broad Institute Genome Sequencing Platform"/>
            <person name="Ma L.-J."/>
            <person name="Gale L.R."/>
            <person name="Schwartz D.C."/>
            <person name="Zhou S."/>
            <person name="Corby-Kistler H."/>
            <person name="Young S.K."/>
            <person name="Zeng Q."/>
            <person name="Gargeya S."/>
            <person name="Fitzgerald M."/>
            <person name="Haas B."/>
            <person name="Abouelleil A."/>
            <person name="Alvarado L."/>
            <person name="Arachchi H.M."/>
            <person name="Berlin A."/>
            <person name="Brown A."/>
            <person name="Chapman S.B."/>
            <person name="Chen Z."/>
            <person name="Dunbar C."/>
            <person name="Freedman E."/>
            <person name="Gearin G."/>
            <person name="Gellesch M."/>
            <person name="Goldberg J."/>
            <person name="Griggs A."/>
            <person name="Gujja S."/>
            <person name="Heiman D."/>
            <person name="Howarth C."/>
            <person name="Larson L."/>
            <person name="Lui A."/>
            <person name="MacDonald P.J.P."/>
            <person name="Mehta T."/>
            <person name="Montmayeur A."/>
            <person name="Murphy C."/>
            <person name="Neiman D."/>
            <person name="Pearson M."/>
            <person name="Priest M."/>
            <person name="Roberts A."/>
            <person name="Saif S."/>
            <person name="Shea T."/>
            <person name="Shenoy N."/>
            <person name="Sisk P."/>
            <person name="Stolte C."/>
            <person name="Sykes S."/>
            <person name="Wortman J."/>
            <person name="Nusbaum C."/>
            <person name="Birren B."/>
        </authorList>
    </citation>
    <scope>NUCLEOTIDE SEQUENCE [LARGE SCALE GENOMIC DNA]</scope>
    <source>
        <strain evidence="1">Fo47</strain>
    </source>
</reference>
<dbReference type="AlphaFoldDB" id="W9JT99"/>
<protein>
    <submittedName>
        <fullName evidence="1">Uncharacterized protein</fullName>
    </submittedName>
</protein>
<dbReference type="VEuPathDB" id="FungiDB:FOZG_13433"/>
<evidence type="ECO:0000313" key="1">
    <source>
        <dbReference type="EMBL" id="EWZ33734.1"/>
    </source>
</evidence>
<gene>
    <name evidence="1" type="ORF">FOZG_13433</name>
</gene>
<proteinExistence type="predicted"/>
<organism evidence="1">
    <name type="scientific">Fusarium oxysporum Fo47</name>
    <dbReference type="NCBI Taxonomy" id="660027"/>
    <lineage>
        <taxon>Eukaryota</taxon>
        <taxon>Fungi</taxon>
        <taxon>Dikarya</taxon>
        <taxon>Ascomycota</taxon>
        <taxon>Pezizomycotina</taxon>
        <taxon>Sordariomycetes</taxon>
        <taxon>Hypocreomycetidae</taxon>
        <taxon>Hypocreales</taxon>
        <taxon>Nectriaceae</taxon>
        <taxon>Fusarium</taxon>
        <taxon>Fusarium oxysporum species complex</taxon>
    </lineage>
</organism>
<sequence length="62" mass="6767">MLSAPLIEHTQALAVKAHKRIPVQVQSTALNSACLQGKSKKIGPIMAMTTHSLFLQHFSRIS</sequence>
<name>W9JT99_FUSOX</name>
<accession>W9JT99</accession>
<dbReference type="EMBL" id="JH717905">
    <property type="protein sequence ID" value="EWZ33734.1"/>
    <property type="molecule type" value="Genomic_DNA"/>
</dbReference>
<dbReference type="Proteomes" id="UP000030766">
    <property type="component" value="Unassembled WGS sequence"/>
</dbReference>